<organism evidence="1 2">
    <name type="scientific">Microbulbifer salipaludis</name>
    <dbReference type="NCBI Taxonomy" id="187980"/>
    <lineage>
        <taxon>Bacteria</taxon>
        <taxon>Pseudomonadati</taxon>
        <taxon>Pseudomonadota</taxon>
        <taxon>Gammaproteobacteria</taxon>
        <taxon>Cellvibrionales</taxon>
        <taxon>Microbulbiferaceae</taxon>
        <taxon>Microbulbifer</taxon>
    </lineage>
</organism>
<dbReference type="RefSeq" id="WP_207002594.1">
    <property type="nucleotide sequence ID" value="NZ_JAEKJR010000002.1"/>
</dbReference>
<evidence type="ECO:0000313" key="1">
    <source>
        <dbReference type="EMBL" id="MBN8431675.1"/>
    </source>
</evidence>
<dbReference type="EMBL" id="JAEKJR010000002">
    <property type="protein sequence ID" value="MBN8431675.1"/>
    <property type="molecule type" value="Genomic_DNA"/>
</dbReference>
<sequence length="422" mass="47066">MLHILKAWPLCKLAILGLFLASFNSWSPSVYAAKNESLYEIDYRVQLDPADDFARVAIVLSGSTLPSQLTLHVNPARHLDITGEHLALEGNRAVWQPKPGRAQITYRFKIDEKRSSGRYDSLMTERWAILRTDKLIPPISTRAPKSLRSRATLQVNTPENWNTLAPYAKDEHGVFQLNDPGRRFVRPKGWMISGRIGSRQDVIDGTDTVVAAPLGKGVRRQDTLAFLGWTLPELKKVFPEFPEKLLIVMAGDPMWRGGLSGTRSLFMHADRPLISGNRTSSMLHELVHVGTGIRGDKESDWIVEGIAEYYSLKILRRTGGISERRFQGALEGLAKWGEESPNLLVRRSSGPVTARATVVLHQVDEQIQVLSNGKRSLDDVVTALAKERGEVTLKKFRALAEEAAGAPLPQLERTFLTGKKKP</sequence>
<reference evidence="1 2" key="1">
    <citation type="submission" date="2020-12" db="EMBL/GenBank/DDBJ databases">
        <title>Oil enriched cultivation method for isolating marine PHA-producing bacteria.</title>
        <authorList>
            <person name="Zheng W."/>
            <person name="Yu S."/>
            <person name="Huang Y."/>
        </authorList>
    </citation>
    <scope>NUCLEOTIDE SEQUENCE [LARGE SCALE GENOMIC DNA]</scope>
    <source>
        <strain evidence="1 2">SN0-2</strain>
    </source>
</reference>
<name>A0ABS3E8M7_9GAMM</name>
<protein>
    <recommendedName>
        <fullName evidence="3">Peptidase M61 catalytic domain-containing protein</fullName>
    </recommendedName>
</protein>
<evidence type="ECO:0000313" key="2">
    <source>
        <dbReference type="Proteomes" id="UP000664293"/>
    </source>
</evidence>
<keyword evidence="2" id="KW-1185">Reference proteome</keyword>
<gene>
    <name evidence="1" type="ORF">JF535_12515</name>
</gene>
<proteinExistence type="predicted"/>
<evidence type="ECO:0008006" key="3">
    <source>
        <dbReference type="Google" id="ProtNLM"/>
    </source>
</evidence>
<accession>A0ABS3E8M7</accession>
<comment type="caution">
    <text evidence="1">The sequence shown here is derived from an EMBL/GenBank/DDBJ whole genome shotgun (WGS) entry which is preliminary data.</text>
</comment>
<dbReference type="Proteomes" id="UP000664293">
    <property type="component" value="Unassembled WGS sequence"/>
</dbReference>